<name>A0AA38FP23_TAXCH</name>
<dbReference type="FunFam" id="1.25.10.10:FF:000082">
    <property type="entry name" value="RING-type E3 ubiquitin transferase"/>
    <property type="match status" value="1"/>
</dbReference>
<keyword evidence="4" id="KW-0808">Transferase</keyword>
<dbReference type="GO" id="GO:0061630">
    <property type="term" value="F:ubiquitin protein ligase activity"/>
    <property type="evidence" value="ECO:0007669"/>
    <property type="project" value="UniProtKB-EC"/>
</dbReference>
<dbReference type="OMA" id="HTCLIPN"/>
<dbReference type="PROSITE" id="PS51698">
    <property type="entry name" value="U_BOX"/>
    <property type="match status" value="1"/>
</dbReference>
<feature type="region of interest" description="Disordered" evidence="11">
    <location>
        <begin position="925"/>
        <end position="948"/>
    </location>
</feature>
<dbReference type="Gene3D" id="1.25.10.10">
    <property type="entry name" value="Leucine-rich Repeat Variant"/>
    <property type="match status" value="1"/>
</dbReference>
<dbReference type="SUPFAM" id="SSF53098">
    <property type="entry name" value="Ribonuclease H-like"/>
    <property type="match status" value="1"/>
</dbReference>
<comment type="pathway">
    <text evidence="2">Protein modification; protein ubiquitination.</text>
</comment>
<feature type="region of interest" description="Disordered" evidence="11">
    <location>
        <begin position="455"/>
        <end position="478"/>
    </location>
</feature>
<organism evidence="13 14">
    <name type="scientific">Taxus chinensis</name>
    <name type="common">Chinese yew</name>
    <name type="synonym">Taxus wallichiana var. chinensis</name>
    <dbReference type="NCBI Taxonomy" id="29808"/>
    <lineage>
        <taxon>Eukaryota</taxon>
        <taxon>Viridiplantae</taxon>
        <taxon>Streptophyta</taxon>
        <taxon>Embryophyta</taxon>
        <taxon>Tracheophyta</taxon>
        <taxon>Spermatophyta</taxon>
        <taxon>Pinopsida</taxon>
        <taxon>Pinidae</taxon>
        <taxon>Conifers II</taxon>
        <taxon>Cupressales</taxon>
        <taxon>Taxaceae</taxon>
        <taxon>Taxus</taxon>
    </lineage>
</organism>
<keyword evidence="14" id="KW-1185">Reference proteome</keyword>
<evidence type="ECO:0000256" key="2">
    <source>
        <dbReference type="ARBA" id="ARBA00004906"/>
    </source>
</evidence>
<feature type="region of interest" description="Disordered" evidence="11">
    <location>
        <begin position="596"/>
        <end position="636"/>
    </location>
</feature>
<evidence type="ECO:0000256" key="8">
    <source>
        <dbReference type="ARBA" id="ARBA00075465"/>
    </source>
</evidence>
<dbReference type="PANTHER" id="PTHR23315">
    <property type="entry name" value="U BOX DOMAIN-CONTAINING"/>
    <property type="match status" value="1"/>
</dbReference>
<feature type="repeat" description="ARM" evidence="10">
    <location>
        <begin position="816"/>
        <end position="857"/>
    </location>
</feature>
<evidence type="ECO:0000256" key="9">
    <source>
        <dbReference type="ARBA" id="ARBA00076227"/>
    </source>
</evidence>
<dbReference type="InterPro" id="IPR057314">
    <property type="entry name" value="PUB2-4-like_N"/>
</dbReference>
<feature type="domain" description="U-box" evidence="12">
    <location>
        <begin position="374"/>
        <end position="448"/>
    </location>
</feature>
<dbReference type="SUPFAM" id="SSF48371">
    <property type="entry name" value="ARM repeat"/>
    <property type="match status" value="1"/>
</dbReference>
<accession>A0AA38FP23</accession>
<evidence type="ECO:0000256" key="10">
    <source>
        <dbReference type="PROSITE-ProRule" id="PRU00259"/>
    </source>
</evidence>
<evidence type="ECO:0000259" key="12">
    <source>
        <dbReference type="PROSITE" id="PS51698"/>
    </source>
</evidence>
<feature type="repeat" description="ARM" evidence="10">
    <location>
        <begin position="775"/>
        <end position="817"/>
    </location>
</feature>
<feature type="repeat" description="ARM" evidence="10">
    <location>
        <begin position="693"/>
        <end position="735"/>
    </location>
</feature>
<sequence>MHVITPHQNGVMERQYKTIMDMACCMVDSRNVPYHYWAKGVNIAVYILNQSPAQAVWNATTEAAWSRNTADVADKTRIGSAPDNGTQFVTAETCIGYTSDDGTHLPKSFPLGLNLQTLTSLNVLSIDAFVKPGIGHMEFLPVLFDSISHSIDDLSNEAEYNCTNCYNLFAPLKLLKPFIDHVRDSNIPFTEAAIQSFQALYTVLNKAKELVMRYGPNCSRIYMAIRGPRFIEKFEEISSDISRVLSALPLVSLHISEQLLKSVELCIKELRRVRCTFQSYDERTAEAIENALRDLREKSTVCHSKIKIIADKLDLLTNQEVLREACALEMEKGFILTEESEQEEECINLVIDLVTQMRDYMLELKQTQSQYGPPIPADFRCPLSLELMADPVIIASGQTYERAYIQQWLDQGMKTCPKTRQTLNHTCLIPNYTVKALIENWCKSNNVSFPKPEKVLFHNPQSSDPSQFGPEKHHSDDGISIKLNADEHEHEHEKEKICENFSSEIIQEESTLALKSISLIDGEQVVATSDTITTDNPPEQSQEHDQTVSPAVFPLPLDDVQLVIAEDADVLGKNGIVRECFSSCSNDSRQLRSNLATVGPQHSTSEIEEIGSPSTDYNSSQSYQPDNPNSVTGGMSSPVSDIWDNVSALQLQVKKLVENLQANSIEVQIEAVTELRFLAKNDPGSRITITKCGAIRPLVEMLHSSDLTIQENAVTTLLNLSLYEKNHKAIPAAGAIDSLVYVLKTGNPQARENAAATLYSISAVEENKKKIAQSGGIPPLVDLLVNGSNRGKKDAATALFKLSTYHDNKVRIVRAGAVKPLVEAMDPAAGMVDKAVAALSNLATIREGRVEIGKEGGISHLVEVVELGSQRGKENAAAALWQLCSNSNRFRTTVLKEGAIPPLVALSKSGTPRAKEKAELLLRHFREQRRTDPERGADRHIDQHFGHS</sequence>
<dbReference type="PROSITE" id="PS50176">
    <property type="entry name" value="ARM_REPEAT"/>
    <property type="match status" value="4"/>
</dbReference>
<dbReference type="InterPro" id="IPR016024">
    <property type="entry name" value="ARM-type_fold"/>
</dbReference>
<dbReference type="FunFam" id="3.30.40.10:FF:000114">
    <property type="entry name" value="RING-type E3 ubiquitin transferase"/>
    <property type="match status" value="1"/>
</dbReference>
<dbReference type="SMART" id="SM00504">
    <property type="entry name" value="Ubox"/>
    <property type="match status" value="1"/>
</dbReference>
<proteinExistence type="predicted"/>
<dbReference type="InterPro" id="IPR013083">
    <property type="entry name" value="Znf_RING/FYVE/PHD"/>
</dbReference>
<dbReference type="Pfam" id="PF25240">
    <property type="entry name" value="PUB2_N"/>
    <property type="match status" value="1"/>
</dbReference>
<evidence type="ECO:0000256" key="4">
    <source>
        <dbReference type="ARBA" id="ARBA00022679"/>
    </source>
</evidence>
<evidence type="ECO:0000256" key="1">
    <source>
        <dbReference type="ARBA" id="ARBA00000900"/>
    </source>
</evidence>
<feature type="non-terminal residue" evidence="13">
    <location>
        <position position="948"/>
    </location>
</feature>
<feature type="repeat" description="ARM" evidence="10">
    <location>
        <begin position="734"/>
        <end position="776"/>
    </location>
</feature>
<dbReference type="InterPro" id="IPR003613">
    <property type="entry name" value="Ubox_domain"/>
</dbReference>
<dbReference type="PANTHER" id="PTHR23315:SF7">
    <property type="entry name" value="U-BOX DOMAIN-CONTAINING PROTEIN 4"/>
    <property type="match status" value="1"/>
</dbReference>
<comment type="catalytic activity">
    <reaction evidence="1">
        <text>S-ubiquitinyl-[E2 ubiquitin-conjugating enzyme]-L-cysteine + [acceptor protein]-L-lysine = [E2 ubiquitin-conjugating enzyme]-L-cysteine + N(6)-ubiquitinyl-[acceptor protein]-L-lysine.</text>
        <dbReference type="EC" id="2.3.2.27"/>
    </reaction>
</comment>
<dbReference type="EC" id="2.3.2.27" evidence="3"/>
<evidence type="ECO:0000256" key="7">
    <source>
        <dbReference type="ARBA" id="ARBA00074389"/>
    </source>
</evidence>
<gene>
    <name evidence="13" type="ORF">KI387_035727</name>
</gene>
<dbReference type="GO" id="GO:0016567">
    <property type="term" value="P:protein ubiquitination"/>
    <property type="evidence" value="ECO:0007669"/>
    <property type="project" value="InterPro"/>
</dbReference>
<dbReference type="Gene3D" id="1.20.930.20">
    <property type="entry name" value="Adaptor protein Cbl, N-terminal domain"/>
    <property type="match status" value="1"/>
</dbReference>
<dbReference type="AlphaFoldDB" id="A0AA38FP23"/>
<keyword evidence="6" id="KW-0833">Ubl conjugation pathway</keyword>
<dbReference type="Gene3D" id="3.30.40.10">
    <property type="entry name" value="Zinc/RING finger domain, C3HC4 (zinc finger)"/>
    <property type="match status" value="1"/>
</dbReference>
<dbReference type="Gene3D" id="3.30.420.10">
    <property type="entry name" value="Ribonuclease H-like superfamily/Ribonuclease H"/>
    <property type="match status" value="1"/>
</dbReference>
<evidence type="ECO:0000313" key="14">
    <source>
        <dbReference type="Proteomes" id="UP000824469"/>
    </source>
</evidence>
<dbReference type="InterPro" id="IPR036397">
    <property type="entry name" value="RNaseH_sf"/>
</dbReference>
<evidence type="ECO:0000256" key="5">
    <source>
        <dbReference type="ARBA" id="ARBA00022737"/>
    </source>
</evidence>
<evidence type="ECO:0000256" key="11">
    <source>
        <dbReference type="SAM" id="MobiDB-lite"/>
    </source>
</evidence>
<feature type="compositionally biased region" description="Polar residues" evidence="11">
    <location>
        <begin position="612"/>
        <end position="636"/>
    </location>
</feature>
<dbReference type="GO" id="GO:0007166">
    <property type="term" value="P:cell surface receptor signaling pathway"/>
    <property type="evidence" value="ECO:0007669"/>
    <property type="project" value="InterPro"/>
</dbReference>
<dbReference type="InterPro" id="IPR058678">
    <property type="entry name" value="ARM_PUB"/>
</dbReference>
<dbReference type="InterPro" id="IPR000225">
    <property type="entry name" value="Armadillo"/>
</dbReference>
<dbReference type="InterPro" id="IPR045210">
    <property type="entry name" value="RING-Ubox_PUB"/>
</dbReference>
<dbReference type="SMART" id="SM00185">
    <property type="entry name" value="ARM"/>
    <property type="match status" value="6"/>
</dbReference>
<dbReference type="Pfam" id="PF04564">
    <property type="entry name" value="U-box"/>
    <property type="match status" value="1"/>
</dbReference>
<dbReference type="Pfam" id="PF25598">
    <property type="entry name" value="ARM_PUB"/>
    <property type="match status" value="1"/>
</dbReference>
<evidence type="ECO:0000256" key="3">
    <source>
        <dbReference type="ARBA" id="ARBA00012483"/>
    </source>
</evidence>
<dbReference type="GO" id="GO:0003676">
    <property type="term" value="F:nucleic acid binding"/>
    <property type="evidence" value="ECO:0007669"/>
    <property type="project" value="InterPro"/>
</dbReference>
<evidence type="ECO:0000256" key="6">
    <source>
        <dbReference type="ARBA" id="ARBA00022786"/>
    </source>
</evidence>
<dbReference type="EMBL" id="JAHRHJ020000007">
    <property type="protein sequence ID" value="KAH9307816.1"/>
    <property type="molecule type" value="Genomic_DNA"/>
</dbReference>
<comment type="caution">
    <text evidence="13">The sequence shown here is derived from an EMBL/GenBank/DDBJ whole genome shotgun (WGS) entry which is preliminary data.</text>
</comment>
<keyword evidence="5" id="KW-0677">Repeat</keyword>
<dbReference type="SUPFAM" id="SSF57850">
    <property type="entry name" value="RING/U-box"/>
    <property type="match status" value="1"/>
</dbReference>
<dbReference type="InterPro" id="IPR036537">
    <property type="entry name" value="Adaptor_Cbl_N_dom_sf"/>
</dbReference>
<evidence type="ECO:0000313" key="13">
    <source>
        <dbReference type="EMBL" id="KAH9307816.1"/>
    </source>
</evidence>
<dbReference type="Proteomes" id="UP000824469">
    <property type="component" value="Unassembled WGS sequence"/>
</dbReference>
<dbReference type="InterPro" id="IPR011989">
    <property type="entry name" value="ARM-like"/>
</dbReference>
<protein>
    <recommendedName>
        <fullName evidence="7">U-box domain-containing protein 12</fullName>
        <ecNumber evidence="3">2.3.2.27</ecNumber>
    </recommendedName>
    <alternativeName>
        <fullName evidence="8">Plant U-box protein 12</fullName>
    </alternativeName>
    <alternativeName>
        <fullName evidence="9">RING-type E3 ubiquitin transferase PUB12</fullName>
    </alternativeName>
</protein>
<reference evidence="13 14" key="1">
    <citation type="journal article" date="2021" name="Nat. Plants">
        <title>The Taxus genome provides insights into paclitaxel biosynthesis.</title>
        <authorList>
            <person name="Xiong X."/>
            <person name="Gou J."/>
            <person name="Liao Q."/>
            <person name="Li Y."/>
            <person name="Zhou Q."/>
            <person name="Bi G."/>
            <person name="Li C."/>
            <person name="Du R."/>
            <person name="Wang X."/>
            <person name="Sun T."/>
            <person name="Guo L."/>
            <person name="Liang H."/>
            <person name="Lu P."/>
            <person name="Wu Y."/>
            <person name="Zhang Z."/>
            <person name="Ro D.K."/>
            <person name="Shang Y."/>
            <person name="Huang S."/>
            <person name="Yan J."/>
        </authorList>
    </citation>
    <scope>NUCLEOTIDE SEQUENCE [LARGE SCALE GENOMIC DNA]</scope>
    <source>
        <strain evidence="13">Ta-2019</strain>
    </source>
</reference>
<dbReference type="CDD" id="cd16664">
    <property type="entry name" value="RING-Ubox_PUB"/>
    <property type="match status" value="1"/>
</dbReference>
<dbReference type="InterPro" id="IPR012337">
    <property type="entry name" value="RNaseH-like_sf"/>
</dbReference>